<dbReference type="PANTHER" id="PTHR12770">
    <property type="entry name" value="RUS1 FAMILY PROTEIN C16ORF58"/>
    <property type="match status" value="1"/>
</dbReference>
<evidence type="ECO:0000256" key="1">
    <source>
        <dbReference type="ARBA" id="ARBA00007558"/>
    </source>
</evidence>
<proteinExistence type="inferred from homology"/>
<feature type="domain" description="Root UVB sensitive protein C-terminal" evidence="3">
    <location>
        <begin position="340"/>
        <end position="472"/>
    </location>
</feature>
<comment type="similarity">
    <text evidence="1">Belongs to the RUS1 family.</text>
</comment>
<dbReference type="AlphaFoldDB" id="B9SQ33"/>
<evidence type="ECO:0000313" key="5">
    <source>
        <dbReference type="Proteomes" id="UP000008311"/>
    </source>
</evidence>
<evidence type="ECO:0000259" key="3">
    <source>
        <dbReference type="Pfam" id="PF24160"/>
    </source>
</evidence>
<dbReference type="OrthoDB" id="364779at2759"/>
<dbReference type="PANTHER" id="PTHR12770:SF27">
    <property type="entry name" value="PROTEIN ROOT UVB SENSITIVE 5"/>
    <property type="match status" value="1"/>
</dbReference>
<dbReference type="InParanoid" id="B9SQ33"/>
<reference evidence="5" key="1">
    <citation type="journal article" date="2010" name="Nat. Biotechnol.">
        <title>Draft genome sequence of the oilseed species Ricinus communis.</title>
        <authorList>
            <person name="Chan A.P."/>
            <person name="Crabtree J."/>
            <person name="Zhao Q."/>
            <person name="Lorenzi H."/>
            <person name="Orvis J."/>
            <person name="Puiu D."/>
            <person name="Melake-Berhan A."/>
            <person name="Jones K.M."/>
            <person name="Redman J."/>
            <person name="Chen G."/>
            <person name="Cahoon E.B."/>
            <person name="Gedil M."/>
            <person name="Stanke M."/>
            <person name="Haas B.J."/>
            <person name="Wortman J.R."/>
            <person name="Fraser-Liggett C.M."/>
            <person name="Ravel J."/>
            <person name="Rabinowicz P.D."/>
        </authorList>
    </citation>
    <scope>NUCLEOTIDE SEQUENCE [LARGE SCALE GENOMIC DNA]</scope>
    <source>
        <strain evidence="5">cv. Hale</strain>
    </source>
</reference>
<dbReference type="Pfam" id="PF24160">
    <property type="entry name" value="UVB_sens_C"/>
    <property type="match status" value="1"/>
</dbReference>
<keyword evidence="5" id="KW-1185">Reference proteome</keyword>
<evidence type="ECO:0000259" key="2">
    <source>
        <dbReference type="Pfam" id="PF04884"/>
    </source>
</evidence>
<sequence length="485" mass="54132">MSFSLRLSSPAPAFESCNRRKRARPLQILSCFQAGKDETNNCRNVILVERYANGTSRRYVLDDDAQLKPFLEEQGAKNSALQESYSSDINLSWLPYIIKDFILPAGFPGSVSDDYFQYMLLQFPTNVTGWICHTLVTSSLLKAVGVGSFTGSTAAAAASAAAIRWVSKDGIGALGRLFIGGRFGSLFDDDPKQWRMYADFIGSAGSIFDLITQVYPAYFLPLASLGNLTKAVARGLKDPSFRVIQNHFAISGNLGEVAAKEEVWEVGAQLLGLALGILILDTPGLVKSFPALASTWLSMRLLHLWLRYLSLSVLQFDTINLKRARLLVKSHILHSVVLGCVDCNREENILLWETFTKPQITFGVPLQEMVGGERSAAQVKTLLKLYTKENYLLVVNQQKGDFEVFVSFKVGATSMSALRSVWQTYWLHENWKSSTNVLDKLAQSLLEMEVKFEDFVQQLEVAGWNTHQINLKVPREIVIDELHTL</sequence>
<organism evidence="4 5">
    <name type="scientific">Ricinus communis</name>
    <name type="common">Castor bean</name>
    <dbReference type="NCBI Taxonomy" id="3988"/>
    <lineage>
        <taxon>Eukaryota</taxon>
        <taxon>Viridiplantae</taxon>
        <taxon>Streptophyta</taxon>
        <taxon>Embryophyta</taxon>
        <taxon>Tracheophyta</taxon>
        <taxon>Spermatophyta</taxon>
        <taxon>Magnoliopsida</taxon>
        <taxon>eudicotyledons</taxon>
        <taxon>Gunneridae</taxon>
        <taxon>Pentapetalae</taxon>
        <taxon>rosids</taxon>
        <taxon>fabids</taxon>
        <taxon>Malpighiales</taxon>
        <taxon>Euphorbiaceae</taxon>
        <taxon>Acalyphoideae</taxon>
        <taxon>Acalypheae</taxon>
        <taxon>Ricinus</taxon>
    </lineage>
</organism>
<evidence type="ECO:0000313" key="4">
    <source>
        <dbReference type="EMBL" id="EEF34281.1"/>
    </source>
</evidence>
<dbReference type="EMBL" id="EQ974076">
    <property type="protein sequence ID" value="EEF34281.1"/>
    <property type="molecule type" value="Genomic_DNA"/>
</dbReference>
<protein>
    <recommendedName>
        <fullName evidence="6">Protein root UVB sensitive 5</fullName>
    </recommendedName>
</protein>
<dbReference type="InterPro" id="IPR054549">
    <property type="entry name" value="UVB_sens_RUS_dom"/>
</dbReference>
<dbReference type="Pfam" id="PF04884">
    <property type="entry name" value="UVB_sens_prot"/>
    <property type="match status" value="1"/>
</dbReference>
<dbReference type="InterPro" id="IPR006968">
    <property type="entry name" value="RUS_fam"/>
</dbReference>
<gene>
    <name evidence="4" type="ORF">RCOM_0643930</name>
</gene>
<dbReference type="eggNOG" id="KOG4249">
    <property type="taxonomic scope" value="Eukaryota"/>
</dbReference>
<feature type="domain" description="Protein root UVB sensitive/RUS" evidence="2">
    <location>
        <begin position="96"/>
        <end position="333"/>
    </location>
</feature>
<dbReference type="InterPro" id="IPR055412">
    <property type="entry name" value="UVB_sens_C"/>
</dbReference>
<name>B9SQ33_RICCO</name>
<dbReference type="KEGG" id="rcu:8267511"/>
<dbReference type="Proteomes" id="UP000008311">
    <property type="component" value="Unassembled WGS sequence"/>
</dbReference>
<evidence type="ECO:0008006" key="6">
    <source>
        <dbReference type="Google" id="ProtNLM"/>
    </source>
</evidence>
<dbReference type="FunCoup" id="B9SQ33">
    <property type="interactions" value="427"/>
</dbReference>
<accession>B9SQ33</accession>